<dbReference type="Proteomes" id="UP001320876">
    <property type="component" value="Unassembled WGS sequence"/>
</dbReference>
<gene>
    <name evidence="2" type="ORF">OKA05_27325</name>
</gene>
<keyword evidence="1" id="KW-0812">Transmembrane</keyword>
<comment type="caution">
    <text evidence="2">The sequence shown here is derived from an EMBL/GenBank/DDBJ whole genome shotgun (WGS) entry which is preliminary data.</text>
</comment>
<evidence type="ECO:0000313" key="2">
    <source>
        <dbReference type="EMBL" id="MCW1926296.1"/>
    </source>
</evidence>
<sequence length="75" mass="8863">MTLALMYPAGFDWSYIPRSPSLPIEFKTFKQPGFAVRICHLAHWFLILLFLIPWTAYLTWRHQRMKRQAPGTAEP</sequence>
<feature type="transmembrane region" description="Helical" evidence="1">
    <location>
        <begin position="41"/>
        <end position="60"/>
    </location>
</feature>
<dbReference type="EMBL" id="JAPDDT010000023">
    <property type="protein sequence ID" value="MCW1926296.1"/>
    <property type="molecule type" value="Genomic_DNA"/>
</dbReference>
<proteinExistence type="predicted"/>
<keyword evidence="1" id="KW-0472">Membrane</keyword>
<accession>A0ABT3GRZ0</accession>
<organism evidence="2 3">
    <name type="scientific">Luteolibacter arcticus</name>
    <dbReference type="NCBI Taxonomy" id="1581411"/>
    <lineage>
        <taxon>Bacteria</taxon>
        <taxon>Pseudomonadati</taxon>
        <taxon>Verrucomicrobiota</taxon>
        <taxon>Verrucomicrobiia</taxon>
        <taxon>Verrucomicrobiales</taxon>
        <taxon>Verrucomicrobiaceae</taxon>
        <taxon>Luteolibacter</taxon>
    </lineage>
</organism>
<protein>
    <submittedName>
        <fullName evidence="2">Uncharacterized protein</fullName>
    </submittedName>
</protein>
<reference evidence="2 3" key="1">
    <citation type="submission" date="2022-10" db="EMBL/GenBank/DDBJ databases">
        <title>Luteolibacter arcticus strain CCTCC AB 2014275, whole genome shotgun sequencing project.</title>
        <authorList>
            <person name="Zhao G."/>
            <person name="Shen L."/>
        </authorList>
    </citation>
    <scope>NUCLEOTIDE SEQUENCE [LARGE SCALE GENOMIC DNA]</scope>
    <source>
        <strain evidence="2 3">CCTCC AB 2014275</strain>
    </source>
</reference>
<evidence type="ECO:0000256" key="1">
    <source>
        <dbReference type="SAM" id="Phobius"/>
    </source>
</evidence>
<name>A0ABT3GRZ0_9BACT</name>
<keyword evidence="3" id="KW-1185">Reference proteome</keyword>
<keyword evidence="1" id="KW-1133">Transmembrane helix</keyword>
<evidence type="ECO:0000313" key="3">
    <source>
        <dbReference type="Proteomes" id="UP001320876"/>
    </source>
</evidence>